<reference evidence="2 3" key="1">
    <citation type="submission" date="2019-03" db="EMBL/GenBank/DDBJ databases">
        <title>Ramlibacter sp. 18x22-1, whole genome shotgun sequence.</title>
        <authorList>
            <person name="Zhang X."/>
            <person name="Feng G."/>
            <person name="Zhu H."/>
        </authorList>
    </citation>
    <scope>NUCLEOTIDE SEQUENCE [LARGE SCALE GENOMIC DNA]</scope>
    <source>
        <strain evidence="2 3">18x22-1</strain>
    </source>
</reference>
<dbReference type="Proteomes" id="UP000297839">
    <property type="component" value="Unassembled WGS sequence"/>
</dbReference>
<dbReference type="OrthoDB" id="9154901at2"/>
<feature type="transmembrane region" description="Helical" evidence="1">
    <location>
        <begin position="171"/>
        <end position="190"/>
    </location>
</feature>
<keyword evidence="1" id="KW-1133">Transmembrane helix</keyword>
<evidence type="ECO:0000313" key="3">
    <source>
        <dbReference type="Proteomes" id="UP000297839"/>
    </source>
</evidence>
<proteinExistence type="predicted"/>
<evidence type="ECO:0000313" key="2">
    <source>
        <dbReference type="EMBL" id="TFZ00202.1"/>
    </source>
</evidence>
<comment type="caution">
    <text evidence="2">The sequence shown here is derived from an EMBL/GenBank/DDBJ whole genome shotgun (WGS) entry which is preliminary data.</text>
</comment>
<feature type="transmembrane region" description="Helical" evidence="1">
    <location>
        <begin position="113"/>
        <end position="135"/>
    </location>
</feature>
<dbReference type="AlphaFoldDB" id="A0A4Z0BN52"/>
<keyword evidence="1" id="KW-0472">Membrane</keyword>
<keyword evidence="3" id="KW-1185">Reference proteome</keyword>
<keyword evidence="1" id="KW-0812">Transmembrane</keyword>
<sequence length="194" mass="20302">MLLAFPLAAAWLLWPAGEGHSRIGRWMVQGLCALGLALPLAAVMCDYAGGLSPDGWPAVLESAWERFSLIWPTAFDLLPPGVAGLLGGGLGAIGTPQMFGHYPHHFHPADSLAVYLLVDFGLAGALYYLLPALTLRVATAGLPEQVARVYAAVLVIAYGYGTSISMFEETFFATTLGIALGAAISGRGTALRSA</sequence>
<dbReference type="EMBL" id="SMLK01000004">
    <property type="protein sequence ID" value="TFZ00202.1"/>
    <property type="molecule type" value="Genomic_DNA"/>
</dbReference>
<name>A0A4Z0BN52_9BURK</name>
<evidence type="ECO:0000256" key="1">
    <source>
        <dbReference type="SAM" id="Phobius"/>
    </source>
</evidence>
<protein>
    <recommendedName>
        <fullName evidence="4">O-antigen ligase domain-containing protein</fullName>
    </recommendedName>
</protein>
<feature type="transmembrane region" description="Helical" evidence="1">
    <location>
        <begin position="69"/>
        <end position="93"/>
    </location>
</feature>
<feature type="transmembrane region" description="Helical" evidence="1">
    <location>
        <begin position="147"/>
        <end position="165"/>
    </location>
</feature>
<organism evidence="2 3">
    <name type="scientific">Ramlibacter humi</name>
    <dbReference type="NCBI Taxonomy" id="2530451"/>
    <lineage>
        <taxon>Bacteria</taxon>
        <taxon>Pseudomonadati</taxon>
        <taxon>Pseudomonadota</taxon>
        <taxon>Betaproteobacteria</taxon>
        <taxon>Burkholderiales</taxon>
        <taxon>Comamonadaceae</taxon>
        <taxon>Ramlibacter</taxon>
    </lineage>
</organism>
<accession>A0A4Z0BN52</accession>
<gene>
    <name evidence="2" type="ORF">EZ216_13940</name>
</gene>
<evidence type="ECO:0008006" key="4">
    <source>
        <dbReference type="Google" id="ProtNLM"/>
    </source>
</evidence>